<dbReference type="Proteomes" id="UP000185003">
    <property type="component" value="Unassembled WGS sequence"/>
</dbReference>
<dbReference type="RefSeq" id="WP_074241099.1">
    <property type="nucleotide sequence ID" value="NZ_FSRA01000002.1"/>
</dbReference>
<name>A0A1N6JCE1_9BACT</name>
<gene>
    <name evidence="1" type="ORF">SAMN04488055_3864</name>
</gene>
<accession>A0A1N6JCE1</accession>
<dbReference type="AlphaFoldDB" id="A0A1N6JCE1"/>
<organism evidence="1 2">
    <name type="scientific">Chitinophaga niabensis</name>
    <dbReference type="NCBI Taxonomy" id="536979"/>
    <lineage>
        <taxon>Bacteria</taxon>
        <taxon>Pseudomonadati</taxon>
        <taxon>Bacteroidota</taxon>
        <taxon>Chitinophagia</taxon>
        <taxon>Chitinophagales</taxon>
        <taxon>Chitinophagaceae</taxon>
        <taxon>Chitinophaga</taxon>
    </lineage>
</organism>
<protein>
    <submittedName>
        <fullName evidence="1">Uncharacterized conserved protein YfeS, contains WGR domain</fullName>
    </submittedName>
</protein>
<evidence type="ECO:0000313" key="2">
    <source>
        <dbReference type="Proteomes" id="UP000185003"/>
    </source>
</evidence>
<proteinExistence type="predicted"/>
<sequence length="183" mass="21154">MPEFYFDDPEGAGPARETSHPAFVKILQEDFYYDCMDEFSPFGNDDGADTLFRLQDWYEEYGNLKDPESFLKEVIEGALGMDAQHLRLTDKNQIIKIHGNEVFLFNTIDNVIIATTFGQYKIEGKLDASLRELAQIALERQKMITQYQIDNDELSLEMGGVDPMFVTYLSRLEKMQEDLQLLK</sequence>
<dbReference type="EMBL" id="FSRA01000002">
    <property type="protein sequence ID" value="SIO42018.1"/>
    <property type="molecule type" value="Genomic_DNA"/>
</dbReference>
<dbReference type="OrthoDB" id="665121at2"/>
<evidence type="ECO:0000313" key="1">
    <source>
        <dbReference type="EMBL" id="SIO42018.1"/>
    </source>
</evidence>
<dbReference type="STRING" id="536979.SAMN04488055_3864"/>
<reference evidence="1 2" key="1">
    <citation type="submission" date="2016-11" db="EMBL/GenBank/DDBJ databases">
        <authorList>
            <person name="Jaros S."/>
            <person name="Januszkiewicz K."/>
            <person name="Wedrychowicz H."/>
        </authorList>
    </citation>
    <scope>NUCLEOTIDE SEQUENCE [LARGE SCALE GENOMIC DNA]</scope>
    <source>
        <strain evidence="1 2">DSM 24787</strain>
    </source>
</reference>
<keyword evidence="2" id="KW-1185">Reference proteome</keyword>